<reference evidence="11" key="1">
    <citation type="journal article" date="2011" name="Genome Biol.">
        <title>Comparative and functional genomics provide insights into the pathogenicity of dermatophytic fungi.</title>
        <authorList>
            <person name="Burmester A."/>
            <person name="Shelest E."/>
            <person name="Gloeckner G."/>
            <person name="Heddergott C."/>
            <person name="Schindler S."/>
            <person name="Staib P."/>
            <person name="Heidel A."/>
            <person name="Felder M."/>
            <person name="Petzold A."/>
            <person name="Szafranski K."/>
            <person name="Feuermann M."/>
            <person name="Pedruzzi I."/>
            <person name="Priebe S."/>
            <person name="Groth M."/>
            <person name="Winkler R."/>
            <person name="Li W."/>
            <person name="Kniemeyer O."/>
            <person name="Schroeckh V."/>
            <person name="Hertweck C."/>
            <person name="Hube B."/>
            <person name="White T.C."/>
            <person name="Platzer M."/>
            <person name="Guthke R."/>
            <person name="Heitman J."/>
            <person name="Woestemeyer J."/>
            <person name="Zipfel P.F."/>
            <person name="Monod M."/>
            <person name="Brakhage A.A."/>
        </authorList>
    </citation>
    <scope>NUCLEOTIDE SEQUENCE [LARGE SCALE GENOMIC DNA]</scope>
    <source>
        <strain evidence="11">ATCC MYA-4681 / CBS 112371</strain>
    </source>
</reference>
<evidence type="ECO:0000259" key="8">
    <source>
        <dbReference type="PROSITE" id="PS50975"/>
    </source>
</evidence>
<evidence type="ECO:0000256" key="3">
    <source>
        <dbReference type="ARBA" id="ARBA00022741"/>
    </source>
</evidence>
<dbReference type="eggNOG" id="KOG0238">
    <property type="taxonomic scope" value="Eukaryota"/>
</dbReference>
<dbReference type="GO" id="GO:0004485">
    <property type="term" value="F:methylcrotonoyl-CoA carboxylase activity"/>
    <property type="evidence" value="ECO:0007669"/>
    <property type="project" value="TreeGrafter"/>
</dbReference>
<keyword evidence="2" id="KW-0436">Ligase</keyword>
<dbReference type="Proteomes" id="UP000008866">
    <property type="component" value="Unassembled WGS sequence"/>
</dbReference>
<dbReference type="PROSITE" id="PS50968">
    <property type="entry name" value="BIOTINYL_LIPOYL"/>
    <property type="match status" value="1"/>
</dbReference>
<dbReference type="GO" id="GO:0005739">
    <property type="term" value="C:mitochondrion"/>
    <property type="evidence" value="ECO:0007669"/>
    <property type="project" value="TreeGrafter"/>
</dbReference>
<feature type="domain" description="Lipoyl-binding" evidence="7">
    <location>
        <begin position="673"/>
        <end position="752"/>
    </location>
</feature>
<keyword evidence="5" id="KW-0092">Biotin</keyword>
<dbReference type="PROSITE" id="PS00867">
    <property type="entry name" value="CPSASE_2"/>
    <property type="match status" value="1"/>
</dbReference>
<dbReference type="SUPFAM" id="SSF51246">
    <property type="entry name" value="Rudiment single hybrid motif"/>
    <property type="match status" value="1"/>
</dbReference>
<dbReference type="SUPFAM" id="SSF51230">
    <property type="entry name" value="Single hybrid motif"/>
    <property type="match status" value="1"/>
</dbReference>
<dbReference type="GeneID" id="9527177"/>
<dbReference type="InterPro" id="IPR011761">
    <property type="entry name" value="ATP-grasp"/>
</dbReference>
<dbReference type="RefSeq" id="XP_003014360.1">
    <property type="nucleotide sequence ID" value="XM_003014314.1"/>
</dbReference>
<dbReference type="InterPro" id="IPR016185">
    <property type="entry name" value="PreATP-grasp_dom_sf"/>
</dbReference>
<dbReference type="PROSITE" id="PS50975">
    <property type="entry name" value="ATP_GRASP"/>
    <property type="match status" value="1"/>
</dbReference>
<dbReference type="Gene3D" id="3.30.470.20">
    <property type="entry name" value="ATP-grasp fold, B domain"/>
    <property type="match status" value="1"/>
</dbReference>
<dbReference type="Pfam" id="PF00289">
    <property type="entry name" value="Biotin_carb_N"/>
    <property type="match status" value="1"/>
</dbReference>
<feature type="non-terminal residue" evidence="10">
    <location>
        <position position="1"/>
    </location>
</feature>
<gene>
    <name evidence="10" type="ORF">ARB_06921</name>
</gene>
<dbReference type="SMART" id="SM00878">
    <property type="entry name" value="Biotin_carb_C"/>
    <property type="match status" value="1"/>
</dbReference>
<comment type="caution">
    <text evidence="10">The sequence shown here is derived from an EMBL/GenBank/DDBJ whole genome shotgun (WGS) entry which is preliminary data.</text>
</comment>
<proteinExistence type="predicted"/>
<accession>D4ARQ7</accession>
<evidence type="ECO:0000313" key="11">
    <source>
        <dbReference type="Proteomes" id="UP000008866"/>
    </source>
</evidence>
<feature type="domain" description="Biotin carboxylation" evidence="9">
    <location>
        <begin position="81"/>
        <end position="529"/>
    </location>
</feature>
<dbReference type="GO" id="GO:0016829">
    <property type="term" value="F:lyase activity"/>
    <property type="evidence" value="ECO:0007669"/>
    <property type="project" value="UniProtKB-KW"/>
</dbReference>
<dbReference type="InterPro" id="IPR011053">
    <property type="entry name" value="Single_hybrid_motif"/>
</dbReference>
<dbReference type="HOGENOM" id="CLU_000395_3_3_1"/>
<sequence>ETRAASFFFQRVDYREKDRNLLLCIELNWTWCWASSRPASTSSIMSFLLRASASRIPQRALFAASSLRHSSSTASGKGTTSLNSILIANRGEIALRVGRTAGQHGIRVTTLYTDPDAHAQHALSSPFAYNLGETSAYLDGDRIIEIAKREGCKGIHPGYGFLSENAGFAKKCTDAGLIFIGPPPSAIDAMGDKSRSKEIMTAAGVPCVPGYHGTNQDVNFLAAEAEKIKYPVLIKAVKGGGGKGMRIARSAAEFQDQLRSAKSEAKSSFGDDTMLIEKYITTPRHIEVQVFADQHGNSVALGERDCSVQRRHQKVLEESPAPHLPEATRKDLWAKARDAALAVGYEGAGTVEFIFDNDTGEFFFMEMNTRLQVEHPVTEMVTGQDLVHWQLLVAEGKPLPLTQEEVEAKMATMGHAIEARIYAENPEQNFVPDSGKLIHVRTPQPTEDVRIDAGFVAGDEVSSHYDPMISKLIVRGADRTEALRNLSMALEQYEVAGPITNIEFLKRVCKSPDFIAGEVETGYIEKHRDELFAKEPVEPELWAQVALSTFIAGTSSSNPIGNTGAGIGFSPGYQQRQFTFVEATAPNTPEATPATVQIYQTSPSSYDVTVNNEKTFSNVTATLSADGKSLTSFFPHTRLDTTVIRDEDTITAFQHGRQYRLKVPRAKWMEKALGIKELTNSVLAPMPCKILRVEVAEGAVVEKDQPLVVIESMKMETVIRSPIKGVVEKIVHKQGTVKRSIDIFADELRRKERKSRQIQCLVSRLSVGIIKYRNEVTHHGLRSSFFWAGIFSPGQQKHSKPTTPSGHDGFSSQLIGPPGQADIPPIQVFNIFSRRGILVFKGLYMMDDTMTSPFYSFVYTSSELFLSSFLAAIRGEKSILLTVYINLKIPSPTTRSRPIEISNQNKIKKIKK</sequence>
<dbReference type="Pfam" id="PF02786">
    <property type="entry name" value="CPSase_L_D2"/>
    <property type="match status" value="1"/>
</dbReference>
<feature type="domain" description="ATP-grasp" evidence="8">
    <location>
        <begin position="197"/>
        <end position="395"/>
    </location>
</feature>
<dbReference type="InterPro" id="IPR000089">
    <property type="entry name" value="Biotin_lipoyl"/>
</dbReference>
<dbReference type="OMA" id="FINKPKH"/>
<dbReference type="FunFam" id="3.30.470.20:FF:000028">
    <property type="entry name" value="Methylcrotonoyl-CoA carboxylase subunit alpha, mitochondrial"/>
    <property type="match status" value="1"/>
</dbReference>
<evidence type="ECO:0000256" key="4">
    <source>
        <dbReference type="ARBA" id="ARBA00022840"/>
    </source>
</evidence>
<dbReference type="Pfam" id="PF02785">
    <property type="entry name" value="Biotin_carb_C"/>
    <property type="match status" value="1"/>
</dbReference>
<dbReference type="FunFam" id="3.30.1490.20:FF:000003">
    <property type="entry name" value="acetyl-CoA carboxylase isoform X1"/>
    <property type="match status" value="1"/>
</dbReference>
<organism evidence="10 11">
    <name type="scientific">Arthroderma benhamiae (strain ATCC MYA-4681 / CBS 112371)</name>
    <name type="common">Trichophyton mentagrophytes</name>
    <dbReference type="NCBI Taxonomy" id="663331"/>
    <lineage>
        <taxon>Eukaryota</taxon>
        <taxon>Fungi</taxon>
        <taxon>Dikarya</taxon>
        <taxon>Ascomycota</taxon>
        <taxon>Pezizomycotina</taxon>
        <taxon>Eurotiomycetes</taxon>
        <taxon>Eurotiomycetidae</taxon>
        <taxon>Onygenales</taxon>
        <taxon>Arthrodermataceae</taxon>
        <taxon>Trichophyton</taxon>
    </lineage>
</organism>
<dbReference type="InterPro" id="IPR005482">
    <property type="entry name" value="Biotin_COase_C"/>
</dbReference>
<dbReference type="SUPFAM" id="SSF52440">
    <property type="entry name" value="PreATP-grasp domain"/>
    <property type="match status" value="1"/>
</dbReference>
<evidence type="ECO:0000313" key="10">
    <source>
        <dbReference type="EMBL" id="EFE33971.1"/>
    </source>
</evidence>
<evidence type="ECO:0000256" key="1">
    <source>
        <dbReference type="ARBA" id="ARBA00001953"/>
    </source>
</evidence>
<dbReference type="InterPro" id="IPR005481">
    <property type="entry name" value="BC-like_N"/>
</dbReference>
<dbReference type="STRING" id="663331.D4ARQ7"/>
<keyword evidence="4 6" id="KW-0067">ATP-binding</keyword>
<keyword evidence="3 6" id="KW-0547">Nucleotide-binding</keyword>
<dbReference type="PROSITE" id="PS50979">
    <property type="entry name" value="BC"/>
    <property type="match status" value="1"/>
</dbReference>
<dbReference type="InterPro" id="IPR050856">
    <property type="entry name" value="Biotin_carboxylase_complex"/>
</dbReference>
<dbReference type="GO" id="GO:0046872">
    <property type="term" value="F:metal ion binding"/>
    <property type="evidence" value="ECO:0007669"/>
    <property type="project" value="InterPro"/>
</dbReference>
<dbReference type="InterPro" id="IPR011764">
    <property type="entry name" value="Biotin_carboxylation_dom"/>
</dbReference>
<evidence type="ECO:0000259" key="9">
    <source>
        <dbReference type="PROSITE" id="PS50979"/>
    </source>
</evidence>
<evidence type="ECO:0000256" key="5">
    <source>
        <dbReference type="ARBA" id="ARBA00023267"/>
    </source>
</evidence>
<dbReference type="InterPro" id="IPR005479">
    <property type="entry name" value="CPAse_ATP-bd"/>
</dbReference>
<dbReference type="GO" id="GO:0005524">
    <property type="term" value="F:ATP binding"/>
    <property type="evidence" value="ECO:0007669"/>
    <property type="project" value="UniProtKB-UniRule"/>
</dbReference>
<dbReference type="PANTHER" id="PTHR18866">
    <property type="entry name" value="CARBOXYLASE:PYRUVATE/ACETYL-COA/PROPIONYL-COA CARBOXYLASE"/>
    <property type="match status" value="1"/>
</dbReference>
<name>D4ARQ7_ARTBC</name>
<comment type="cofactor">
    <cofactor evidence="1">
        <name>biotin</name>
        <dbReference type="ChEBI" id="CHEBI:57586"/>
    </cofactor>
</comment>
<dbReference type="EMBL" id="ABSU01000007">
    <property type="protein sequence ID" value="EFE33971.1"/>
    <property type="molecule type" value="Genomic_DNA"/>
</dbReference>
<dbReference type="PANTHER" id="PTHR18866:SF33">
    <property type="entry name" value="METHYLCROTONOYL-COA CARBOXYLASE SUBUNIT ALPHA, MITOCHONDRIAL-RELATED"/>
    <property type="match status" value="1"/>
</dbReference>
<dbReference type="SUPFAM" id="SSF56059">
    <property type="entry name" value="Glutathione synthetase ATP-binding domain-like"/>
    <property type="match status" value="1"/>
</dbReference>
<dbReference type="InterPro" id="IPR011054">
    <property type="entry name" value="Rudment_hybrid_motif"/>
</dbReference>
<keyword evidence="10" id="KW-0456">Lyase</keyword>
<evidence type="ECO:0000256" key="6">
    <source>
        <dbReference type="PROSITE-ProRule" id="PRU00409"/>
    </source>
</evidence>
<dbReference type="Gene3D" id="2.40.50.100">
    <property type="match status" value="1"/>
</dbReference>
<evidence type="ECO:0000259" key="7">
    <source>
        <dbReference type="PROSITE" id="PS50968"/>
    </source>
</evidence>
<dbReference type="Pfam" id="PF00364">
    <property type="entry name" value="Biotin_lipoyl"/>
    <property type="match status" value="1"/>
</dbReference>
<dbReference type="CDD" id="cd06850">
    <property type="entry name" value="biotinyl_domain"/>
    <property type="match status" value="1"/>
</dbReference>
<dbReference type="KEGG" id="abe:ARB_06921"/>
<evidence type="ECO:0000256" key="2">
    <source>
        <dbReference type="ARBA" id="ARBA00022598"/>
    </source>
</evidence>
<keyword evidence="11" id="KW-1185">Reference proteome</keyword>
<dbReference type="AlphaFoldDB" id="D4ARQ7"/>
<protein>
    <submittedName>
        <fullName evidence="10">Urea amidolyase, putative</fullName>
    </submittedName>
</protein>